<dbReference type="GO" id="GO:0006412">
    <property type="term" value="P:translation"/>
    <property type="evidence" value="ECO:0007669"/>
    <property type="project" value="InterPro"/>
</dbReference>
<evidence type="ECO:0000256" key="8">
    <source>
        <dbReference type="PROSITE-ProRule" id="PRU00278"/>
    </source>
</evidence>
<dbReference type="InterPro" id="IPR002136">
    <property type="entry name" value="Ribosomal_uL4"/>
</dbReference>
<comment type="similarity">
    <text evidence="2">Belongs to the universal ribosomal protein uL4 family.</text>
</comment>
<keyword evidence="5 8" id="KW-0697">Rotamase</keyword>
<dbReference type="InterPro" id="IPR000297">
    <property type="entry name" value="PPIase_PpiC"/>
</dbReference>
<evidence type="ECO:0000313" key="12">
    <source>
        <dbReference type="EMBL" id="KAK7576221.1"/>
    </source>
</evidence>
<dbReference type="FunFam" id="3.10.50.40:FF:000010">
    <property type="entry name" value="Peptidyl-prolyl cis-trans isomerase Pin1"/>
    <property type="match status" value="1"/>
</dbReference>
<dbReference type="SUPFAM" id="SSF54534">
    <property type="entry name" value="FKBP-like"/>
    <property type="match status" value="1"/>
</dbReference>
<dbReference type="FunFam" id="2.20.70.10:FF:000085">
    <property type="entry name" value="Peptidyl-prolyl cis-trans isomerase"/>
    <property type="match status" value="1"/>
</dbReference>
<dbReference type="InterPro" id="IPR023058">
    <property type="entry name" value="PPIase_PpiC_CS"/>
</dbReference>
<dbReference type="SUPFAM" id="SSF52166">
    <property type="entry name" value="Ribosomal protein L4"/>
    <property type="match status" value="1"/>
</dbReference>
<feature type="domain" description="PpiC" evidence="11">
    <location>
        <begin position="511"/>
        <end position="622"/>
    </location>
</feature>
<accession>A0AAN9T8Z9</accession>
<dbReference type="PROSITE" id="PS50198">
    <property type="entry name" value="PPIC_PPIASE_2"/>
    <property type="match status" value="1"/>
</dbReference>
<dbReference type="Pfam" id="PF00639">
    <property type="entry name" value="Rotamase"/>
    <property type="match status" value="1"/>
</dbReference>
<dbReference type="InterPro" id="IPR036020">
    <property type="entry name" value="WW_dom_sf"/>
</dbReference>
<dbReference type="PANTHER" id="PTHR19431">
    <property type="entry name" value="60S RIBOSOMAL PROTEIN L4"/>
    <property type="match status" value="1"/>
</dbReference>
<evidence type="ECO:0000256" key="4">
    <source>
        <dbReference type="ARBA" id="ARBA00022980"/>
    </source>
</evidence>
<protein>
    <recommendedName>
        <fullName evidence="3">peptidylprolyl isomerase</fullName>
        <ecNumber evidence="3">5.2.1.8</ecNumber>
    </recommendedName>
</protein>
<dbReference type="GO" id="GO:0080090">
    <property type="term" value="P:regulation of primary metabolic process"/>
    <property type="evidence" value="ECO:0007669"/>
    <property type="project" value="UniProtKB-ARBA"/>
</dbReference>
<evidence type="ECO:0000259" key="10">
    <source>
        <dbReference type="PROSITE" id="PS50020"/>
    </source>
</evidence>
<evidence type="ECO:0000256" key="9">
    <source>
        <dbReference type="SAM" id="MobiDB-lite"/>
    </source>
</evidence>
<keyword evidence="6 8" id="KW-0413">Isomerase</keyword>
<dbReference type="Pfam" id="PF14374">
    <property type="entry name" value="Ribos_L4_asso_C"/>
    <property type="match status" value="1"/>
</dbReference>
<name>A0AAN9T8Z9_9HEMI</name>
<dbReference type="GO" id="GO:0003755">
    <property type="term" value="F:peptidyl-prolyl cis-trans isomerase activity"/>
    <property type="evidence" value="ECO:0007669"/>
    <property type="project" value="UniProtKB-KW"/>
</dbReference>
<evidence type="ECO:0000256" key="2">
    <source>
        <dbReference type="ARBA" id="ARBA00010528"/>
    </source>
</evidence>
<organism evidence="12 13">
    <name type="scientific">Parthenolecanium corni</name>
    <dbReference type="NCBI Taxonomy" id="536013"/>
    <lineage>
        <taxon>Eukaryota</taxon>
        <taxon>Metazoa</taxon>
        <taxon>Ecdysozoa</taxon>
        <taxon>Arthropoda</taxon>
        <taxon>Hexapoda</taxon>
        <taxon>Insecta</taxon>
        <taxon>Pterygota</taxon>
        <taxon>Neoptera</taxon>
        <taxon>Paraneoptera</taxon>
        <taxon>Hemiptera</taxon>
        <taxon>Sternorrhyncha</taxon>
        <taxon>Coccoidea</taxon>
        <taxon>Coccidae</taxon>
        <taxon>Parthenolecanium</taxon>
    </lineage>
</organism>
<dbReference type="GO" id="GO:0003735">
    <property type="term" value="F:structural constituent of ribosome"/>
    <property type="evidence" value="ECO:0007669"/>
    <property type="project" value="InterPro"/>
</dbReference>
<dbReference type="Pfam" id="PF00573">
    <property type="entry name" value="Ribosomal_L4"/>
    <property type="match status" value="1"/>
</dbReference>
<evidence type="ECO:0000256" key="6">
    <source>
        <dbReference type="ARBA" id="ARBA00023235"/>
    </source>
</evidence>
<keyword evidence="13" id="KW-1185">Reference proteome</keyword>
<evidence type="ECO:0000313" key="13">
    <source>
        <dbReference type="Proteomes" id="UP001367676"/>
    </source>
</evidence>
<dbReference type="GO" id="GO:1990904">
    <property type="term" value="C:ribonucleoprotein complex"/>
    <property type="evidence" value="ECO:0007669"/>
    <property type="project" value="UniProtKB-KW"/>
</dbReference>
<comment type="catalytic activity">
    <reaction evidence="1">
        <text>[protein]-peptidylproline (omega=180) = [protein]-peptidylproline (omega=0)</text>
        <dbReference type="Rhea" id="RHEA:16237"/>
        <dbReference type="Rhea" id="RHEA-COMP:10747"/>
        <dbReference type="Rhea" id="RHEA-COMP:10748"/>
        <dbReference type="ChEBI" id="CHEBI:83833"/>
        <dbReference type="ChEBI" id="CHEBI:83834"/>
        <dbReference type="EC" id="5.2.1.8"/>
    </reaction>
</comment>
<dbReference type="InterPro" id="IPR045240">
    <property type="entry name" value="Ribosomal_uL4_euk/arch"/>
</dbReference>
<dbReference type="Gene3D" id="3.40.1370.10">
    <property type="match status" value="1"/>
</dbReference>
<dbReference type="InterPro" id="IPR025755">
    <property type="entry name" value="Ribos_uL4_C_dom"/>
</dbReference>
<keyword evidence="7" id="KW-0687">Ribonucleoprotein</keyword>
<dbReference type="GO" id="GO:0005840">
    <property type="term" value="C:ribosome"/>
    <property type="evidence" value="ECO:0007669"/>
    <property type="project" value="UniProtKB-KW"/>
</dbReference>
<sequence length="622" mass="70083">MSNDMYYDNESNFRNLTQETSFKKDSKAAVAAIARPLVTVYGDKDEDTGITLPLPAVFKAPIRPDVVNFVHQNISKNHRQPYAVSKDAGHQTSAESWGTGRAVARIPRVRGGGTHRSGQGAFGNMCRGGRMFAPTRVWRRWHRKVNTTQKRYATVSAIAATAVPALVMAKGHLIQDVPEFPLVVTNKIQEYTRTKQAVSFLHRIRVWKDINKVYKSKRLRAGKGKMRNRRHVQRKGPLIVYSKDQGLKKAFRNIPGVSTINVRKLNLLKLAPGGHVGRFVIWTENAFKQLDQLYGTWQKKASLKNNYNLPYPSMTNTDLAGLFKSEEIKSVLRHRRRSVPRRTRKLNPLRHIRTMIKLNPYAAVLKRRARRSEELKALVKEAIALKKEGKPLTPKHEKIMKHIAERKKYFEEKRKSAVSKAAKKTAKAPTKVPKTTKAKKPAAQVEKKAAAVKRNVVRSLKMSSDETLPAGWEKRVSRSTGQQYYLNVYTKQSQWELPDKPAENPGGSVGPAQVQCSHLLVKHKDSRRPSSWREENITRTEDDAMRLVMDYRDQIVSGKASFAELASKFSDCSSAKKGGDLGPFPRGAMQPSFEEAAFSLKAGELSEPVRTGSGVHIILRTA</sequence>
<dbReference type="InterPro" id="IPR023574">
    <property type="entry name" value="Ribosomal_uL4_dom_sf"/>
</dbReference>
<dbReference type="SMART" id="SM00456">
    <property type="entry name" value="WW"/>
    <property type="match status" value="1"/>
</dbReference>
<dbReference type="InterPro" id="IPR046357">
    <property type="entry name" value="PPIase_dom_sf"/>
</dbReference>
<dbReference type="GO" id="GO:0060255">
    <property type="term" value="P:regulation of macromolecule metabolic process"/>
    <property type="evidence" value="ECO:0007669"/>
    <property type="project" value="UniProtKB-ARBA"/>
</dbReference>
<dbReference type="PROSITE" id="PS00939">
    <property type="entry name" value="RIBOSOMAL_L1E"/>
    <property type="match status" value="1"/>
</dbReference>
<dbReference type="PROSITE" id="PS01159">
    <property type="entry name" value="WW_DOMAIN_1"/>
    <property type="match status" value="1"/>
</dbReference>
<evidence type="ECO:0000256" key="7">
    <source>
        <dbReference type="ARBA" id="ARBA00023274"/>
    </source>
</evidence>
<dbReference type="PROSITE" id="PS01096">
    <property type="entry name" value="PPIC_PPIASE_1"/>
    <property type="match status" value="1"/>
</dbReference>
<gene>
    <name evidence="12" type="ORF">V9T40_012507</name>
</gene>
<evidence type="ECO:0000256" key="1">
    <source>
        <dbReference type="ARBA" id="ARBA00000971"/>
    </source>
</evidence>
<comment type="caution">
    <text evidence="12">The sequence shown here is derived from an EMBL/GenBank/DDBJ whole genome shotgun (WGS) entry which is preliminary data.</text>
</comment>
<dbReference type="PROSITE" id="PS50020">
    <property type="entry name" value="WW_DOMAIN_2"/>
    <property type="match status" value="1"/>
</dbReference>
<dbReference type="Gene3D" id="2.20.70.10">
    <property type="match status" value="1"/>
</dbReference>
<dbReference type="Pfam" id="PF00397">
    <property type="entry name" value="WW"/>
    <property type="match status" value="1"/>
</dbReference>
<dbReference type="SUPFAM" id="SSF51045">
    <property type="entry name" value="WW domain"/>
    <property type="match status" value="1"/>
</dbReference>
<feature type="domain" description="WW" evidence="10">
    <location>
        <begin position="466"/>
        <end position="500"/>
    </location>
</feature>
<reference evidence="12 13" key="1">
    <citation type="submission" date="2024-03" db="EMBL/GenBank/DDBJ databases">
        <title>Adaptation during the transition from Ophiocordyceps entomopathogen to insect associate is accompanied by gene loss and intensified selection.</title>
        <authorList>
            <person name="Ward C.M."/>
            <person name="Onetto C.A."/>
            <person name="Borneman A.R."/>
        </authorList>
    </citation>
    <scope>NUCLEOTIDE SEQUENCE [LARGE SCALE GENOMIC DNA]</scope>
    <source>
        <strain evidence="12">AWRI1</strain>
        <tissue evidence="12">Single Adult Female</tissue>
    </source>
</reference>
<proteinExistence type="inferred from homology"/>
<dbReference type="CDD" id="cd00201">
    <property type="entry name" value="WW"/>
    <property type="match status" value="1"/>
</dbReference>
<keyword evidence="4" id="KW-0689">Ribosomal protein</keyword>
<dbReference type="FunFam" id="3.40.1370.10:FF:000002">
    <property type="entry name" value="60S ribosomal protein L4"/>
    <property type="match status" value="1"/>
</dbReference>
<evidence type="ECO:0000256" key="3">
    <source>
        <dbReference type="ARBA" id="ARBA00013194"/>
    </source>
</evidence>
<evidence type="ECO:0000256" key="5">
    <source>
        <dbReference type="ARBA" id="ARBA00023110"/>
    </source>
</evidence>
<dbReference type="EC" id="5.2.1.8" evidence="3"/>
<dbReference type="EMBL" id="JBBCAQ010000036">
    <property type="protein sequence ID" value="KAK7576221.1"/>
    <property type="molecule type" value="Genomic_DNA"/>
</dbReference>
<evidence type="ECO:0000259" key="11">
    <source>
        <dbReference type="PROSITE" id="PS50198"/>
    </source>
</evidence>
<dbReference type="InterPro" id="IPR001202">
    <property type="entry name" value="WW_dom"/>
</dbReference>
<dbReference type="Proteomes" id="UP001367676">
    <property type="component" value="Unassembled WGS sequence"/>
</dbReference>
<dbReference type="AlphaFoldDB" id="A0AAN9T8Z9"/>
<dbReference type="InterPro" id="IPR013000">
    <property type="entry name" value="Ribosomal_uL4_euk/arc_CS"/>
</dbReference>
<feature type="region of interest" description="Disordered" evidence="9">
    <location>
        <begin position="420"/>
        <end position="450"/>
    </location>
</feature>
<dbReference type="Gene3D" id="3.10.50.40">
    <property type="match status" value="1"/>
</dbReference>